<proteinExistence type="predicted"/>
<sequence length="197" mass="21729">MLLLPLLLLWARKPMHFSNCLLHCLVPMITVIAVSVPLGELCLNNPVAAADLNGAPSNPVHREGTLLPPTAGKFVLLGRRWAFVPDRSLRELKPQFPANQALSRFDAARVEAEPAADPNPIHDPYAAFASPEKIDSRIAGIDPRNAIMVVENLLLQRVADAVRADENDDTWTITAKFTEFFDENRLILLTAQRAASH</sequence>
<gene>
    <name evidence="1" type="ORF">Poly41_13110</name>
</gene>
<dbReference type="Proteomes" id="UP000319143">
    <property type="component" value="Unassembled WGS sequence"/>
</dbReference>
<dbReference type="RefSeq" id="WP_146525089.1">
    <property type="nucleotide sequence ID" value="NZ_SJPV01000002.1"/>
</dbReference>
<dbReference type="EMBL" id="SJPV01000002">
    <property type="protein sequence ID" value="TWU40478.1"/>
    <property type="molecule type" value="Genomic_DNA"/>
</dbReference>
<evidence type="ECO:0000313" key="2">
    <source>
        <dbReference type="Proteomes" id="UP000319143"/>
    </source>
</evidence>
<keyword evidence="2" id="KW-1185">Reference proteome</keyword>
<accession>A0A5C6DUZ1</accession>
<organism evidence="1 2">
    <name type="scientific">Novipirellula artificiosorum</name>
    <dbReference type="NCBI Taxonomy" id="2528016"/>
    <lineage>
        <taxon>Bacteria</taxon>
        <taxon>Pseudomonadati</taxon>
        <taxon>Planctomycetota</taxon>
        <taxon>Planctomycetia</taxon>
        <taxon>Pirellulales</taxon>
        <taxon>Pirellulaceae</taxon>
        <taxon>Novipirellula</taxon>
    </lineage>
</organism>
<name>A0A5C6DUZ1_9BACT</name>
<protein>
    <submittedName>
        <fullName evidence="1">Uncharacterized protein</fullName>
    </submittedName>
</protein>
<reference evidence="1 2" key="1">
    <citation type="submission" date="2019-02" db="EMBL/GenBank/DDBJ databases">
        <title>Deep-cultivation of Planctomycetes and their phenomic and genomic characterization uncovers novel biology.</title>
        <authorList>
            <person name="Wiegand S."/>
            <person name="Jogler M."/>
            <person name="Boedeker C."/>
            <person name="Pinto D."/>
            <person name="Vollmers J."/>
            <person name="Rivas-Marin E."/>
            <person name="Kohn T."/>
            <person name="Peeters S.H."/>
            <person name="Heuer A."/>
            <person name="Rast P."/>
            <person name="Oberbeckmann S."/>
            <person name="Bunk B."/>
            <person name="Jeske O."/>
            <person name="Meyerdierks A."/>
            <person name="Storesund J.E."/>
            <person name="Kallscheuer N."/>
            <person name="Luecker S."/>
            <person name="Lage O.M."/>
            <person name="Pohl T."/>
            <person name="Merkel B.J."/>
            <person name="Hornburger P."/>
            <person name="Mueller R.-W."/>
            <person name="Bruemmer F."/>
            <person name="Labrenz M."/>
            <person name="Spormann A.M."/>
            <person name="Op Den Camp H."/>
            <person name="Overmann J."/>
            <person name="Amann R."/>
            <person name="Jetten M.S.M."/>
            <person name="Mascher T."/>
            <person name="Medema M.H."/>
            <person name="Devos D.P."/>
            <person name="Kaster A.-K."/>
            <person name="Ovreas L."/>
            <person name="Rohde M."/>
            <person name="Galperin M.Y."/>
            <person name="Jogler C."/>
        </authorList>
    </citation>
    <scope>NUCLEOTIDE SEQUENCE [LARGE SCALE GENOMIC DNA]</scope>
    <source>
        <strain evidence="1 2">Poly41</strain>
    </source>
</reference>
<comment type="caution">
    <text evidence="1">The sequence shown here is derived from an EMBL/GenBank/DDBJ whole genome shotgun (WGS) entry which is preliminary data.</text>
</comment>
<dbReference type="OrthoDB" id="272502at2"/>
<evidence type="ECO:0000313" key="1">
    <source>
        <dbReference type="EMBL" id="TWU40478.1"/>
    </source>
</evidence>
<dbReference type="AlphaFoldDB" id="A0A5C6DUZ1"/>